<evidence type="ECO:0000259" key="13">
    <source>
        <dbReference type="Pfam" id="PF20510"/>
    </source>
</evidence>
<dbReference type="InterPro" id="IPR046451">
    <property type="entry name" value="HgmA_C"/>
</dbReference>
<dbReference type="Pfam" id="PF20510">
    <property type="entry name" value="HgmA_N"/>
    <property type="match status" value="1"/>
</dbReference>
<dbReference type="InterPro" id="IPR014710">
    <property type="entry name" value="RmlC-like_jellyroll"/>
</dbReference>
<protein>
    <recommendedName>
        <fullName evidence="9">Homogentisate 1,2-dioxygenase</fullName>
        <ecNumber evidence="9">1.13.11.5</ecNumber>
    </recommendedName>
</protein>
<feature type="binding site" evidence="11">
    <location>
        <position position="385"/>
    </location>
    <ligand>
        <name>homogentisate</name>
        <dbReference type="ChEBI" id="CHEBI:16169"/>
    </ligand>
</feature>
<dbReference type="InterPro" id="IPR005708">
    <property type="entry name" value="Homogentis_dOase"/>
</dbReference>
<keyword evidence="7 11" id="KW-0408">Iron</keyword>
<dbReference type="STRING" id="990712.SAMN05216257_10257"/>
<keyword evidence="15" id="KW-1185">Reference proteome</keyword>
<sequence length="453" mass="50849">MNIANAPERMIRASSTTGTHPGYMPGFGNDFETEALPGALPQGMNSPQRCNYGLYAEQLSGSAFTQPGPERTWCYRIRPSVKHTRRFKRIEVPYWLTAPAIHDDIISLGQYRWDPVPLPEDGRPLNWITGMRTMTTAGDVNTQVGMAAHIYLVTESMVDEYFYSADSELLVVPQEGKLRFCTELGIIDLEPSEIAIIPRGLVYRVELIEGPARGFVCENYGQKFELPNRGPIGANCLANPRDFKTPVAAFEDREVPSTVTVKWCGQFHITEIDHSPLDIVAWHGNYAPCKYDLKTYCPVGAILFDHPDPSIFTVLTAPSGVPGTANIDFVLFRERWMVAENTFRPPWYHKNIMSELMGNIYGQYDAKPTGFVPGGMSLHNMMLPHGPDREAFEKASYSNLGPEKLDNTMSFMFETRFPQHLTPFAAKEAPLQDDYIDCWAGLEKKFDGTPGTK</sequence>
<evidence type="ECO:0000256" key="11">
    <source>
        <dbReference type="PIRSR" id="PIRSR605708-2"/>
    </source>
</evidence>
<evidence type="ECO:0000259" key="12">
    <source>
        <dbReference type="Pfam" id="PF04209"/>
    </source>
</evidence>
<dbReference type="GO" id="GO:0046872">
    <property type="term" value="F:metal ion binding"/>
    <property type="evidence" value="ECO:0007669"/>
    <property type="project" value="UniProtKB-KW"/>
</dbReference>
<feature type="domain" description="Homogentisate 1,2-dioxygenase N-terminal" evidence="13">
    <location>
        <begin position="23"/>
        <end position="293"/>
    </location>
</feature>
<accession>A0A1G9AB03</accession>
<dbReference type="CDD" id="cd07000">
    <property type="entry name" value="cupin_HGO_N"/>
    <property type="match status" value="1"/>
</dbReference>
<dbReference type="GO" id="GO:0006572">
    <property type="term" value="P:L-tyrosine catabolic process"/>
    <property type="evidence" value="ECO:0007669"/>
    <property type="project" value="UniProtKB-UniRule"/>
</dbReference>
<feature type="binding site" evidence="11">
    <location>
        <position position="349"/>
    </location>
    <ligand>
        <name>Fe cation</name>
        <dbReference type="ChEBI" id="CHEBI:24875"/>
    </ligand>
</feature>
<keyword evidence="8" id="KW-0585">Phenylalanine catabolism</keyword>
<name>A0A1G9AB03_9RHOB</name>
<dbReference type="GO" id="GO:0005737">
    <property type="term" value="C:cytoplasm"/>
    <property type="evidence" value="ECO:0007669"/>
    <property type="project" value="TreeGrafter"/>
</dbReference>
<evidence type="ECO:0000256" key="6">
    <source>
        <dbReference type="ARBA" id="ARBA00023002"/>
    </source>
</evidence>
<evidence type="ECO:0000256" key="5">
    <source>
        <dbReference type="ARBA" id="ARBA00022964"/>
    </source>
</evidence>
<dbReference type="OrthoDB" id="9811253at2"/>
<dbReference type="Proteomes" id="UP000199328">
    <property type="component" value="Unassembled WGS sequence"/>
</dbReference>
<reference evidence="15" key="1">
    <citation type="submission" date="2016-10" db="EMBL/GenBank/DDBJ databases">
        <authorList>
            <person name="Varghese N."/>
            <person name="Submissions S."/>
        </authorList>
    </citation>
    <scope>NUCLEOTIDE SEQUENCE [LARGE SCALE GENOMIC DNA]</scope>
    <source>
        <strain evidence="15">CGMCC 1.10789</strain>
    </source>
</reference>
<dbReference type="PANTHER" id="PTHR11056">
    <property type="entry name" value="HOMOGENTISATE 1,2-DIOXYGENASE"/>
    <property type="match status" value="1"/>
</dbReference>
<evidence type="ECO:0000256" key="8">
    <source>
        <dbReference type="ARBA" id="ARBA00023232"/>
    </source>
</evidence>
<keyword evidence="6" id="KW-0560">Oxidoreductase</keyword>
<dbReference type="GO" id="GO:0006559">
    <property type="term" value="P:L-phenylalanine catabolic process"/>
    <property type="evidence" value="ECO:0007669"/>
    <property type="project" value="UniProtKB-UniRule"/>
</dbReference>
<dbReference type="RefSeq" id="WP_092498531.1">
    <property type="nucleotide sequence ID" value="NZ_FNFV01000002.1"/>
</dbReference>
<comment type="similarity">
    <text evidence="2">Belongs to the homogentisate dioxygenase family.</text>
</comment>
<feature type="binding site" evidence="11">
    <location>
        <position position="355"/>
    </location>
    <ligand>
        <name>Fe cation</name>
        <dbReference type="ChEBI" id="CHEBI:24875"/>
    </ligand>
</feature>
<dbReference type="Gene3D" id="2.60.120.10">
    <property type="entry name" value="Jelly Rolls"/>
    <property type="match status" value="1"/>
</dbReference>
<feature type="domain" description="Homogentisate 1,2-dioxygenase C-terminal" evidence="12">
    <location>
        <begin position="295"/>
        <end position="446"/>
    </location>
</feature>
<dbReference type="Pfam" id="PF04209">
    <property type="entry name" value="HgmA_C"/>
    <property type="match status" value="1"/>
</dbReference>
<dbReference type="SUPFAM" id="SSF51182">
    <property type="entry name" value="RmlC-like cupins"/>
    <property type="match status" value="1"/>
</dbReference>
<dbReference type="InterPro" id="IPR046452">
    <property type="entry name" value="HgmA_N"/>
</dbReference>
<feature type="binding site" evidence="11">
    <location>
        <position position="364"/>
    </location>
    <ligand>
        <name>homogentisate</name>
        <dbReference type="ChEBI" id="CHEBI:16169"/>
    </ligand>
</feature>
<evidence type="ECO:0000256" key="1">
    <source>
        <dbReference type="ARBA" id="ARBA00001962"/>
    </source>
</evidence>
<evidence type="ECO:0000313" key="14">
    <source>
        <dbReference type="EMBL" id="SDK24477.1"/>
    </source>
</evidence>
<evidence type="ECO:0000256" key="4">
    <source>
        <dbReference type="ARBA" id="ARBA00022878"/>
    </source>
</evidence>
<feature type="active site" description="Proton acceptor" evidence="10">
    <location>
        <position position="306"/>
    </location>
</feature>
<evidence type="ECO:0000256" key="9">
    <source>
        <dbReference type="NCBIfam" id="TIGR01015"/>
    </source>
</evidence>
<dbReference type="GO" id="GO:0004411">
    <property type="term" value="F:homogentisate 1,2-dioxygenase activity"/>
    <property type="evidence" value="ECO:0007669"/>
    <property type="project" value="UniProtKB-UniRule"/>
</dbReference>
<evidence type="ECO:0000256" key="3">
    <source>
        <dbReference type="ARBA" id="ARBA00022723"/>
    </source>
</evidence>
<dbReference type="EC" id="1.13.11.5" evidence="9"/>
<dbReference type="EMBL" id="FNFV01000002">
    <property type="protein sequence ID" value="SDK24477.1"/>
    <property type="molecule type" value="Genomic_DNA"/>
</dbReference>
<dbReference type="InterPro" id="IPR011051">
    <property type="entry name" value="RmlC_Cupin_sf"/>
</dbReference>
<comment type="cofactor">
    <cofactor evidence="1 11">
        <name>Fe cation</name>
        <dbReference type="ChEBI" id="CHEBI:24875"/>
    </cofactor>
</comment>
<dbReference type="AlphaFoldDB" id="A0A1G9AB03"/>
<dbReference type="FunFam" id="2.60.120.10:FF:000034">
    <property type="entry name" value="Homogentisate 1,2-dioxygenase"/>
    <property type="match status" value="1"/>
</dbReference>
<evidence type="ECO:0000256" key="7">
    <source>
        <dbReference type="ARBA" id="ARBA00023004"/>
    </source>
</evidence>
<gene>
    <name evidence="14" type="ORF">SAMN05216257_10257</name>
</gene>
<feature type="binding site" evidence="11">
    <location>
        <position position="385"/>
    </location>
    <ligand>
        <name>Fe cation</name>
        <dbReference type="ChEBI" id="CHEBI:24875"/>
    </ligand>
</feature>
<dbReference type="NCBIfam" id="TIGR01015">
    <property type="entry name" value="hmgA"/>
    <property type="match status" value="1"/>
</dbReference>
<dbReference type="PANTHER" id="PTHR11056:SF0">
    <property type="entry name" value="HOMOGENTISATE 1,2-DIOXYGENASE"/>
    <property type="match status" value="1"/>
</dbReference>
<evidence type="ECO:0000313" key="15">
    <source>
        <dbReference type="Proteomes" id="UP000199328"/>
    </source>
</evidence>
<keyword evidence="3 11" id="KW-0479">Metal-binding</keyword>
<proteinExistence type="inferred from homology"/>
<organism evidence="14 15">
    <name type="scientific">Meinhardsimonia xiamenensis</name>
    <dbReference type="NCBI Taxonomy" id="990712"/>
    <lineage>
        <taxon>Bacteria</taxon>
        <taxon>Pseudomonadati</taxon>
        <taxon>Pseudomonadota</taxon>
        <taxon>Alphaproteobacteria</taxon>
        <taxon>Rhodobacterales</taxon>
        <taxon>Paracoccaceae</taxon>
        <taxon>Meinhardsimonia</taxon>
    </lineage>
</organism>
<evidence type="ECO:0000256" key="2">
    <source>
        <dbReference type="ARBA" id="ARBA00007757"/>
    </source>
</evidence>
<evidence type="ECO:0000256" key="10">
    <source>
        <dbReference type="PIRSR" id="PIRSR605708-1"/>
    </source>
</evidence>
<keyword evidence="5 14" id="KW-0223">Dioxygenase</keyword>
<keyword evidence="4" id="KW-0828">Tyrosine catabolism</keyword>